<keyword evidence="2" id="KW-1133">Transmembrane helix</keyword>
<evidence type="ECO:0000256" key="2">
    <source>
        <dbReference type="SAM" id="Phobius"/>
    </source>
</evidence>
<evidence type="ECO:0008006" key="6">
    <source>
        <dbReference type="Google" id="ProtNLM"/>
    </source>
</evidence>
<evidence type="ECO:0000256" key="1">
    <source>
        <dbReference type="SAM" id="MobiDB-lite"/>
    </source>
</evidence>
<keyword evidence="5" id="KW-1185">Reference proteome</keyword>
<feature type="signal peptide" evidence="3">
    <location>
        <begin position="1"/>
        <end position="27"/>
    </location>
</feature>
<dbReference type="Proteomes" id="UP001530293">
    <property type="component" value="Unassembled WGS sequence"/>
</dbReference>
<feature type="transmembrane region" description="Helical" evidence="2">
    <location>
        <begin position="156"/>
        <end position="177"/>
    </location>
</feature>
<dbReference type="PROSITE" id="PS51257">
    <property type="entry name" value="PROKAR_LIPOPROTEIN"/>
    <property type="match status" value="1"/>
</dbReference>
<evidence type="ECO:0000313" key="5">
    <source>
        <dbReference type="Proteomes" id="UP001530293"/>
    </source>
</evidence>
<feature type="compositionally biased region" description="Basic and acidic residues" evidence="1">
    <location>
        <begin position="36"/>
        <end position="49"/>
    </location>
</feature>
<reference evidence="4 5" key="1">
    <citation type="submission" date="2024-10" db="EMBL/GenBank/DDBJ databases">
        <title>Updated reference genomes for cyclostephanoid diatoms.</title>
        <authorList>
            <person name="Roberts W.R."/>
            <person name="Alverson A.J."/>
        </authorList>
    </citation>
    <scope>NUCLEOTIDE SEQUENCE [LARGE SCALE GENOMIC DNA]</scope>
    <source>
        <strain evidence="4 5">AJA232-27</strain>
    </source>
</reference>
<sequence>MVSQSKSNINLALCFTAMLMACSTTQAQLSTLPKRYRSENGKVGKHDNTSSEGGFGRRPSHKQRKTSTTKEVRKTNLRQRTRKLSAEELSMSMSLSLDALDMSMPSIDEIDYSMSIDESEFDWMSMSLSMSMPSLIDVPEVESVSIDNGNSTGSKLVMASLVAGVSGMLIIVAALFAKSANSKKAEESRVVFPDEGPLREVHLSSDLSSDASN</sequence>
<gene>
    <name evidence="4" type="ORF">ACHAWU_008599</name>
</gene>
<protein>
    <recommendedName>
        <fullName evidence="6">Transmembrane protein</fullName>
    </recommendedName>
</protein>
<accession>A0ABD3M679</accession>
<organism evidence="4 5">
    <name type="scientific">Discostella pseudostelligera</name>
    <dbReference type="NCBI Taxonomy" id="259834"/>
    <lineage>
        <taxon>Eukaryota</taxon>
        <taxon>Sar</taxon>
        <taxon>Stramenopiles</taxon>
        <taxon>Ochrophyta</taxon>
        <taxon>Bacillariophyta</taxon>
        <taxon>Coscinodiscophyceae</taxon>
        <taxon>Thalassiosirophycidae</taxon>
        <taxon>Stephanodiscales</taxon>
        <taxon>Stephanodiscaceae</taxon>
        <taxon>Discostella</taxon>
    </lineage>
</organism>
<feature type="region of interest" description="Disordered" evidence="1">
    <location>
        <begin position="33"/>
        <end position="74"/>
    </location>
</feature>
<proteinExistence type="predicted"/>
<keyword evidence="3" id="KW-0732">Signal</keyword>
<feature type="chain" id="PRO_5044785399" description="Transmembrane protein" evidence="3">
    <location>
        <begin position="28"/>
        <end position="213"/>
    </location>
</feature>
<comment type="caution">
    <text evidence="4">The sequence shown here is derived from an EMBL/GenBank/DDBJ whole genome shotgun (WGS) entry which is preliminary data.</text>
</comment>
<feature type="compositionally biased region" description="Basic residues" evidence="1">
    <location>
        <begin position="58"/>
        <end position="67"/>
    </location>
</feature>
<name>A0ABD3M679_9STRA</name>
<dbReference type="AlphaFoldDB" id="A0ABD3M679"/>
<evidence type="ECO:0000256" key="3">
    <source>
        <dbReference type="SAM" id="SignalP"/>
    </source>
</evidence>
<keyword evidence="2" id="KW-0472">Membrane</keyword>
<keyword evidence="2" id="KW-0812">Transmembrane</keyword>
<evidence type="ECO:0000313" key="4">
    <source>
        <dbReference type="EMBL" id="KAL3759147.1"/>
    </source>
</evidence>
<dbReference type="EMBL" id="JALLBG020000213">
    <property type="protein sequence ID" value="KAL3759147.1"/>
    <property type="molecule type" value="Genomic_DNA"/>
</dbReference>